<proteinExistence type="predicted"/>
<organism evidence="1 2">
    <name type="scientific">Nonomuraea africana</name>
    <dbReference type="NCBI Taxonomy" id="46171"/>
    <lineage>
        <taxon>Bacteria</taxon>
        <taxon>Bacillati</taxon>
        <taxon>Actinomycetota</taxon>
        <taxon>Actinomycetes</taxon>
        <taxon>Streptosporangiales</taxon>
        <taxon>Streptosporangiaceae</taxon>
        <taxon>Nonomuraea</taxon>
    </lineage>
</organism>
<dbReference type="RefSeq" id="WP_192775387.1">
    <property type="nucleotide sequence ID" value="NZ_BAAASY010000038.1"/>
</dbReference>
<name>A0ABR9KE49_9ACTN</name>
<evidence type="ECO:0000313" key="1">
    <source>
        <dbReference type="EMBL" id="MBE1560284.1"/>
    </source>
</evidence>
<comment type="caution">
    <text evidence="1">The sequence shown here is derived from an EMBL/GenBank/DDBJ whole genome shotgun (WGS) entry which is preliminary data.</text>
</comment>
<dbReference type="EMBL" id="JADBEF010000001">
    <property type="protein sequence ID" value="MBE1560284.1"/>
    <property type="molecule type" value="Genomic_DNA"/>
</dbReference>
<reference evidence="1 2" key="1">
    <citation type="submission" date="2020-10" db="EMBL/GenBank/DDBJ databases">
        <title>Sequencing the genomes of 1000 actinobacteria strains.</title>
        <authorList>
            <person name="Klenk H.-P."/>
        </authorList>
    </citation>
    <scope>NUCLEOTIDE SEQUENCE [LARGE SCALE GENOMIC DNA]</scope>
    <source>
        <strain evidence="1 2">DSM 43748</strain>
    </source>
</reference>
<keyword evidence="2" id="KW-1185">Reference proteome</keyword>
<gene>
    <name evidence="1" type="ORF">H4W81_003063</name>
</gene>
<protein>
    <submittedName>
        <fullName evidence="1">Uncharacterized protein</fullName>
    </submittedName>
</protein>
<accession>A0ABR9KE49</accession>
<sequence length="47" mass="5438">MCATSDYGGYSTFRWLLEPMLEATGFEILDAAYERRLHGAYTCRRKS</sequence>
<evidence type="ECO:0000313" key="2">
    <source>
        <dbReference type="Proteomes" id="UP000661607"/>
    </source>
</evidence>
<dbReference type="Proteomes" id="UP000661607">
    <property type="component" value="Unassembled WGS sequence"/>
</dbReference>